<name>A0A5C4KWZ7_PSEJE</name>
<dbReference type="Proteomes" id="UP000306272">
    <property type="component" value="Unassembled WGS sequence"/>
</dbReference>
<accession>A0A5C4KWZ7</accession>
<gene>
    <name evidence="3" type="ORF">FHG55_14180</name>
</gene>
<dbReference type="AlphaFoldDB" id="A0A5C4KWZ7"/>
<sequence>MPTNEQYNGLFLPTDSQFAGLLKIAGADSILKLVGKSHWTHPEIGSSDIHGMLNDGKKVSLLDCVLHGTSRHRFDENSQFESIFFPHYAVVGEEFISSGEPVIQAIRYHFKNVDSLVSGRETFQSLHPEIAEIHQILEIDHKREERIAEKYGWESRPFNPQIGEHPHILYFSGLWEIVSTSAEIGKVSLTNRSSHPGGSAAGIGIKNQVTANIEFTEPKTLDEATHALRTLHGLFELSLGNRQSFCWIELELTHRSKGTSHDRPQTAQLYWSLCNERVQGDPTTNLGDILLCPDRNPEEFATVAKGWMNSAESMGDPRVRFATAFFGSYSIDRIVGGANMFDLLPSSHVPKTKEVDTSMREAMAQCRKTFSDLPDSFARQSVLSTLGRIGKASLRDKINHRADKIIEVAGDKFPELYLPCSQAVLCRNHYVHGSAGSFDYQKHFTEFAFIVDTLEFVFAASDLLDLGWDMKRWMSQGVTMTHSFGVYMINYSQNISRLKQLIGK</sequence>
<proteinExistence type="predicted"/>
<evidence type="ECO:0000313" key="4">
    <source>
        <dbReference type="Proteomes" id="UP000306272"/>
    </source>
</evidence>
<reference evidence="3" key="1">
    <citation type="submission" date="2019-06" db="EMBL/GenBank/DDBJ databases">
        <title>Pseudomonas-derived Butenolides : (Bio)synthesis of Styrolides.</title>
        <authorList>
            <person name="Klapper M."/>
            <person name="Chowdhury S."/>
            <person name="Stallforth P."/>
        </authorList>
    </citation>
    <scope>NUCLEOTIDE SEQUENCE [LARGE SCALE GENOMIC DNA]</scope>
    <source>
        <strain evidence="3">EC-S101</strain>
    </source>
</reference>
<evidence type="ECO:0000313" key="3">
    <source>
        <dbReference type="EMBL" id="TNB95106.1"/>
    </source>
</evidence>
<evidence type="ECO:0000259" key="2">
    <source>
        <dbReference type="Pfam" id="PF18862"/>
    </source>
</evidence>
<evidence type="ECO:0000259" key="1">
    <source>
        <dbReference type="Pfam" id="PF18739"/>
    </source>
</evidence>
<keyword evidence="4" id="KW-1185">Reference proteome</keyword>
<protein>
    <submittedName>
        <fullName evidence="3">Uncharacterized protein</fullName>
    </submittedName>
</protein>
<comment type="caution">
    <text evidence="3">The sequence shown here is derived from an EMBL/GenBank/DDBJ whole genome shotgun (WGS) entry which is preliminary data.</text>
</comment>
<dbReference type="Pfam" id="PF18739">
    <property type="entry name" value="HEPN_Apea"/>
    <property type="match status" value="1"/>
</dbReference>
<dbReference type="EMBL" id="VDDB01000012">
    <property type="protein sequence ID" value="TNB95106.1"/>
    <property type="molecule type" value="Genomic_DNA"/>
</dbReference>
<dbReference type="RefSeq" id="WP_139054725.1">
    <property type="nucleotide sequence ID" value="NZ_VDDB01000012.1"/>
</dbReference>
<dbReference type="InterPro" id="IPR041229">
    <property type="entry name" value="HEPN_Apea"/>
</dbReference>
<feature type="domain" description="ApeA N-terminal" evidence="2">
    <location>
        <begin position="7"/>
        <end position="272"/>
    </location>
</feature>
<dbReference type="Pfam" id="PF18862">
    <property type="entry name" value="ApeA_NTD1"/>
    <property type="match status" value="1"/>
</dbReference>
<organism evidence="3 4">
    <name type="scientific">Pseudomonas jessenii</name>
    <dbReference type="NCBI Taxonomy" id="77298"/>
    <lineage>
        <taxon>Bacteria</taxon>
        <taxon>Pseudomonadati</taxon>
        <taxon>Pseudomonadota</taxon>
        <taxon>Gammaproteobacteria</taxon>
        <taxon>Pseudomonadales</taxon>
        <taxon>Pseudomonadaceae</taxon>
        <taxon>Pseudomonas</taxon>
    </lineage>
</organism>
<feature type="domain" description="Apea-like HEPN" evidence="1">
    <location>
        <begin position="357"/>
        <end position="470"/>
    </location>
</feature>
<dbReference type="InterPro" id="IPR041223">
    <property type="entry name" value="ApeA_NTD"/>
</dbReference>